<dbReference type="SUPFAM" id="SSF48371">
    <property type="entry name" value="ARM repeat"/>
    <property type="match status" value="1"/>
</dbReference>
<name>A0ABD3MGZ9_9STRA</name>
<evidence type="ECO:0000256" key="2">
    <source>
        <dbReference type="ARBA" id="ARBA00022527"/>
    </source>
</evidence>
<dbReference type="InterPro" id="IPR011989">
    <property type="entry name" value="ARM-like"/>
</dbReference>
<keyword evidence="3 9" id="KW-0853">WD repeat</keyword>
<dbReference type="PROSITE" id="PS50082">
    <property type="entry name" value="WD_REPEATS_2"/>
    <property type="match status" value="3"/>
</dbReference>
<evidence type="ECO:0000256" key="1">
    <source>
        <dbReference type="ARBA" id="ARBA00012513"/>
    </source>
</evidence>
<dbReference type="SMART" id="SM00320">
    <property type="entry name" value="WD40"/>
    <property type="match status" value="5"/>
</dbReference>
<evidence type="ECO:0000256" key="5">
    <source>
        <dbReference type="ARBA" id="ARBA00022737"/>
    </source>
</evidence>
<feature type="region of interest" description="Disordered" evidence="10">
    <location>
        <begin position="181"/>
        <end position="206"/>
    </location>
</feature>
<evidence type="ECO:0000313" key="12">
    <source>
        <dbReference type="EMBL" id="KAL3763203.1"/>
    </source>
</evidence>
<protein>
    <recommendedName>
        <fullName evidence="1">non-specific serine/threonine protein kinase</fullName>
        <ecNumber evidence="1">2.7.11.1</ecNumber>
    </recommendedName>
</protein>
<dbReference type="InterPro" id="IPR000719">
    <property type="entry name" value="Prot_kinase_dom"/>
</dbReference>
<feature type="repeat" description="WD" evidence="9">
    <location>
        <begin position="1711"/>
        <end position="1743"/>
    </location>
</feature>
<dbReference type="InterPro" id="IPR001680">
    <property type="entry name" value="WD40_rpt"/>
</dbReference>
<dbReference type="SUPFAM" id="SSF56112">
    <property type="entry name" value="Protein kinase-like (PK-like)"/>
    <property type="match status" value="1"/>
</dbReference>
<dbReference type="Pfam" id="PF22956">
    <property type="entry name" value="VPS15-like_hel"/>
    <property type="match status" value="1"/>
</dbReference>
<keyword evidence="5" id="KW-0677">Repeat</keyword>
<proteinExistence type="predicted"/>
<dbReference type="PROSITE" id="PS50011">
    <property type="entry name" value="PROTEIN_KINASE_DOM"/>
    <property type="match status" value="1"/>
</dbReference>
<feature type="compositionally biased region" description="Polar residues" evidence="10">
    <location>
        <begin position="12"/>
        <end position="23"/>
    </location>
</feature>
<evidence type="ECO:0000256" key="6">
    <source>
        <dbReference type="ARBA" id="ARBA00022741"/>
    </source>
</evidence>
<dbReference type="InterPro" id="IPR036322">
    <property type="entry name" value="WD40_repeat_dom_sf"/>
</dbReference>
<feature type="compositionally biased region" description="Low complexity" evidence="10">
    <location>
        <begin position="184"/>
        <end position="193"/>
    </location>
</feature>
<dbReference type="GO" id="GO:0004674">
    <property type="term" value="F:protein serine/threonine kinase activity"/>
    <property type="evidence" value="ECO:0007669"/>
    <property type="project" value="UniProtKB-KW"/>
</dbReference>
<dbReference type="PROSITE" id="PS50294">
    <property type="entry name" value="WD_REPEATS_REGION"/>
    <property type="match status" value="1"/>
</dbReference>
<dbReference type="Gene3D" id="2.130.10.10">
    <property type="entry name" value="YVTN repeat-like/Quinoprotein amine dehydrogenase"/>
    <property type="match status" value="2"/>
</dbReference>
<dbReference type="PANTHER" id="PTHR17583:SF0">
    <property type="entry name" value="PHOSPHOINOSITIDE 3-KINASE REGULATORY SUBUNIT 4"/>
    <property type="match status" value="1"/>
</dbReference>
<reference evidence="12 13" key="1">
    <citation type="submission" date="2024-10" db="EMBL/GenBank/DDBJ databases">
        <title>Updated reference genomes for cyclostephanoid diatoms.</title>
        <authorList>
            <person name="Roberts W.R."/>
            <person name="Alverson A.J."/>
        </authorList>
    </citation>
    <scope>NUCLEOTIDE SEQUENCE [LARGE SCALE GENOMIC DNA]</scope>
    <source>
        <strain evidence="12 13">AJA232-27</strain>
    </source>
</reference>
<feature type="region of interest" description="Disordered" evidence="10">
    <location>
        <begin position="1"/>
        <end position="69"/>
    </location>
</feature>
<evidence type="ECO:0000256" key="7">
    <source>
        <dbReference type="ARBA" id="ARBA00022777"/>
    </source>
</evidence>
<dbReference type="Pfam" id="PF00400">
    <property type="entry name" value="WD40"/>
    <property type="match status" value="2"/>
</dbReference>
<feature type="region of interest" description="Disordered" evidence="10">
    <location>
        <begin position="466"/>
        <end position="486"/>
    </location>
</feature>
<keyword evidence="6" id="KW-0547">Nucleotide-binding</keyword>
<dbReference type="GO" id="GO:0005524">
    <property type="term" value="F:ATP binding"/>
    <property type="evidence" value="ECO:0007669"/>
    <property type="project" value="UniProtKB-KW"/>
</dbReference>
<dbReference type="EC" id="2.7.11.1" evidence="1"/>
<dbReference type="InterPro" id="IPR016024">
    <property type="entry name" value="ARM-type_fold"/>
</dbReference>
<keyword evidence="4" id="KW-0808">Transferase</keyword>
<dbReference type="Gene3D" id="1.10.510.10">
    <property type="entry name" value="Transferase(Phosphotransferase) domain 1"/>
    <property type="match status" value="1"/>
</dbReference>
<gene>
    <name evidence="12" type="ORF">ACHAWU_008112</name>
</gene>
<dbReference type="SUPFAM" id="SSF50978">
    <property type="entry name" value="WD40 repeat-like"/>
    <property type="match status" value="1"/>
</dbReference>
<feature type="domain" description="Protein kinase" evidence="11">
    <location>
        <begin position="111"/>
        <end position="526"/>
    </location>
</feature>
<feature type="region of interest" description="Disordered" evidence="10">
    <location>
        <begin position="526"/>
        <end position="558"/>
    </location>
</feature>
<evidence type="ECO:0000256" key="10">
    <source>
        <dbReference type="SAM" id="MobiDB-lite"/>
    </source>
</evidence>
<dbReference type="PANTHER" id="PTHR17583">
    <property type="entry name" value="PHOSPHOINOSITIDE 3-KINASE REGULATORY SUBUNIT 4"/>
    <property type="match status" value="1"/>
</dbReference>
<feature type="compositionally biased region" description="Gly residues" evidence="10">
    <location>
        <begin position="468"/>
        <end position="478"/>
    </location>
</feature>
<comment type="caution">
    <text evidence="12">The sequence shown here is derived from an EMBL/GenBank/DDBJ whole genome shotgun (WGS) entry which is preliminary data.</text>
</comment>
<feature type="repeat" description="WD" evidence="9">
    <location>
        <begin position="1309"/>
        <end position="1343"/>
    </location>
</feature>
<dbReference type="InterPro" id="IPR045162">
    <property type="entry name" value="Vps15-like"/>
</dbReference>
<dbReference type="InterPro" id="IPR055231">
    <property type="entry name" value="2AA_helical"/>
</dbReference>
<feature type="compositionally biased region" description="Low complexity" evidence="10">
    <location>
        <begin position="50"/>
        <end position="63"/>
    </location>
</feature>
<sequence>MGNAPSGGATDRSATAAESSASGDQDDESSSTSLSKMTGAMSPDKHNTVASPSSASMSPQAISTKSSGSIFNPNSDFGISIQTLGSGGGPTNMDLGMHTIDSLVAGNQQTVGQTLGAALGGVGSVANTNNFATSGDALLSSLPKDLTPSFLGGQLVAVGRLWPGSGRMMRSYRIRVRVPRIDSESSSTNTTTSVDDDNHRPNSSIASSASTLPFTIDLVCKAFIVRSEQGEIHLRRTLTEGEAELKRLRSLLSDPTIHPHVLSYARWIIGNSSSPSSTPPAATPASRPIYLLRQHAHASLSDRLVSRPFLTSIEKTWITYQLLTAVQSLHDAGVCHGHLTTENVLLTSWNWVLISDLGCQHYKPVVLPDDDPGKWIHWFEGRGGAGEDGNRDNVGGGGHHRGGGNGEKKCCLAPERFYTPGTAAAPIPTELTPEMDVFSLGCVLIELFLNGERALDLGDLMEYRRQGRGGNRGSGEDGGSPILPQSLKQKLDKIESSKMRAACRHMLSLNPSSRLKPVEYLERISSSSSGSAKKKKKGDAAGGGGDEAKTEQPMSPLSSTAFAPVPSCFKSALYPFMLRLRSQILSPDARIALVAFKYGEILKATVGVDDEWGVAYFSRVIGPTLRRYMDAAPSGTLKDIDKKYVSVSSEEKVKQKNIATISLDELLVETEDFLRQLDSGALVSNLSDHRGVTVLPKTLSMFDHFPKLSTESNRLPSPSQTSIIILLQVVFSAVGHVQRPSSKFVALILMHRIALVSTDEIRLQRIVPFVTSLLQDSESIIRASGISVLASVLSAVSTFPPSDASIFPRYVFKKVAHLITDASLIVRVAFAQNIALLAETARRFLDVGHSVSLYEAVARQSRDMPAAIFSEEVTDLLGKQNIVSKKNASNSSNLDSPIATTTFKSTYDSDLATLHEVVYRWVVHITTDTSEHSSQSKQVFLRGLQRLCNFFGLEYSFQILPIILAFLNDRKDWQLRASLCRHLPSVCVSVGRAATEQFVVPCIETALNDDAEQVICDALCCLKSLVSLSLLSRVSLLGTDIAGPSPRKKPGVIKKCGPLLLHPSNIVRTNAASLIVLGWKVLGDTDSEVIFCRLLRPYLQFKPTIETISHLCACAKAPSLQNSDARSNPKSIDASISSNDSIDISPKLSHSLSVPSQMSAELASKTSIRWYENLLRVASESLSAPVCSLGLTSLQEVHGFNNEHPTASSNHVFMNVMDESKLPSTDGDSVFNRPGVQIAEGACRGEWGSVTVMDQLVPGISSVQSTIRSLDIPPLPPSLGISRRDNVATIGPSHTWSPKENKLIGSTGASEHTGPVNRLAVSEDQSYFVSAGYDGKSKVFELRQAFDTGGNIHSCLTYEGHLTGNEPVPIRVNDVAILEHSHSVATAASDGSLHVWRVDMLTSRQNQPTKLSRVSGHCALRNINTGEGEVLAVSHFNTPSSSIVAFATQQGRIHSLDLRCSREPFSLSVRPELGYLTSMEVGHDKNWIVAGTNRGYVGLWDIRFEVMVRLWRHSGDSPIKRLTNASCSSIEEISRPLVFIGCGNNEASLFDVSTGRCHQCYRVLDPSLSYVDQSVLPTKYLSMPYLENVNIPSQVGKRLVSVDSALHMTARKTAGALSINALLGGIDVRGPSYLITGGTDHMIRYWDLKSPSKSCCVSGLERNQPPPSFERIQAGGNSSVFLCRQPSVHPTSLVESSKLPSWNKQGVTMCDSGHLDSILDLKLVKNPSMLLSASRDHTIKLWG</sequence>
<evidence type="ECO:0000256" key="9">
    <source>
        <dbReference type="PROSITE-ProRule" id="PRU00221"/>
    </source>
</evidence>
<feature type="region of interest" description="Disordered" evidence="10">
    <location>
        <begin position="386"/>
        <end position="405"/>
    </location>
</feature>
<evidence type="ECO:0000256" key="8">
    <source>
        <dbReference type="ARBA" id="ARBA00022840"/>
    </source>
</evidence>
<keyword evidence="13" id="KW-1185">Reference proteome</keyword>
<keyword evidence="2" id="KW-0723">Serine/threonine-protein kinase</keyword>
<organism evidence="12 13">
    <name type="scientific">Discostella pseudostelligera</name>
    <dbReference type="NCBI Taxonomy" id="259834"/>
    <lineage>
        <taxon>Eukaryota</taxon>
        <taxon>Sar</taxon>
        <taxon>Stramenopiles</taxon>
        <taxon>Ochrophyta</taxon>
        <taxon>Bacillariophyta</taxon>
        <taxon>Coscinodiscophyceae</taxon>
        <taxon>Thalassiosirophycidae</taxon>
        <taxon>Stephanodiscales</taxon>
        <taxon>Stephanodiscaceae</taxon>
        <taxon>Discostella</taxon>
    </lineage>
</organism>
<keyword evidence="8" id="KW-0067">ATP-binding</keyword>
<dbReference type="Gene3D" id="1.25.10.10">
    <property type="entry name" value="Leucine-rich Repeat Variant"/>
    <property type="match status" value="2"/>
</dbReference>
<dbReference type="Proteomes" id="UP001530293">
    <property type="component" value="Unassembled WGS sequence"/>
</dbReference>
<dbReference type="SMART" id="SM00220">
    <property type="entry name" value="S_TKc"/>
    <property type="match status" value="1"/>
</dbReference>
<accession>A0ABD3MGZ9</accession>
<feature type="repeat" description="WD" evidence="9">
    <location>
        <begin position="1632"/>
        <end position="1650"/>
    </location>
</feature>
<dbReference type="EMBL" id="JALLBG020000125">
    <property type="protein sequence ID" value="KAL3763203.1"/>
    <property type="molecule type" value="Genomic_DNA"/>
</dbReference>
<keyword evidence="7" id="KW-0418">Kinase</keyword>
<evidence type="ECO:0000313" key="13">
    <source>
        <dbReference type="Proteomes" id="UP001530293"/>
    </source>
</evidence>
<evidence type="ECO:0000256" key="3">
    <source>
        <dbReference type="ARBA" id="ARBA00022574"/>
    </source>
</evidence>
<dbReference type="InterPro" id="IPR011009">
    <property type="entry name" value="Kinase-like_dom_sf"/>
</dbReference>
<evidence type="ECO:0000256" key="4">
    <source>
        <dbReference type="ARBA" id="ARBA00022679"/>
    </source>
</evidence>
<evidence type="ECO:0000259" key="11">
    <source>
        <dbReference type="PROSITE" id="PS50011"/>
    </source>
</evidence>
<dbReference type="InterPro" id="IPR015943">
    <property type="entry name" value="WD40/YVTN_repeat-like_dom_sf"/>
</dbReference>